<evidence type="ECO:0000313" key="2">
    <source>
        <dbReference type="EMBL" id="NUU79354.1"/>
    </source>
</evidence>
<dbReference type="EMBL" id="JABMCB010000202">
    <property type="protein sequence ID" value="NUU79354.1"/>
    <property type="molecule type" value="Genomic_DNA"/>
</dbReference>
<feature type="domain" description="N-acetyltransferase" evidence="1">
    <location>
        <begin position="16"/>
        <end position="166"/>
    </location>
</feature>
<evidence type="ECO:0000313" key="3">
    <source>
        <dbReference type="Proteomes" id="UP000526125"/>
    </source>
</evidence>
<protein>
    <submittedName>
        <fullName evidence="2">GNAT family N-acetyltransferase</fullName>
    </submittedName>
</protein>
<keyword evidence="3" id="KW-1185">Reference proteome</keyword>
<comment type="caution">
    <text evidence="2">The sequence shown here is derived from an EMBL/GenBank/DDBJ whole genome shotgun (WGS) entry which is preliminary data.</text>
</comment>
<name>A0A7Y6C4I3_9BACL</name>
<dbReference type="CDD" id="cd04301">
    <property type="entry name" value="NAT_SF"/>
    <property type="match status" value="1"/>
</dbReference>
<dbReference type="Proteomes" id="UP000526125">
    <property type="component" value="Unassembled WGS sequence"/>
</dbReference>
<keyword evidence="2" id="KW-0808">Transferase</keyword>
<dbReference type="SUPFAM" id="SSF55729">
    <property type="entry name" value="Acyl-CoA N-acyltransferases (Nat)"/>
    <property type="match status" value="1"/>
</dbReference>
<dbReference type="PROSITE" id="PS51186">
    <property type="entry name" value="GNAT"/>
    <property type="match status" value="1"/>
</dbReference>
<evidence type="ECO:0000259" key="1">
    <source>
        <dbReference type="PROSITE" id="PS51186"/>
    </source>
</evidence>
<dbReference type="PANTHER" id="PTHR43415:SF3">
    <property type="entry name" value="GNAT-FAMILY ACETYLTRANSFERASE"/>
    <property type="match status" value="1"/>
</dbReference>
<sequence>MLIREIQPDDAQRFDLLMKQVEAEADFMLMEPGERKASPEQQHKWLVRMDKEWNSTVLVAEHDGQLVGYLAVIGGDTRRTKHSAYLAIGVLKEYTGRGIGTNLFQKMEEWAVTHNILRLELTVVIQNEAGVSLYKKMGFEIEGIKRNSLMINDTPYDQYFMSKIFSK</sequence>
<reference evidence="2 3" key="1">
    <citation type="submission" date="2020-05" db="EMBL/GenBank/DDBJ databases">
        <title>Genome Sequencing of Type Strains.</title>
        <authorList>
            <person name="Lemaire J.F."/>
            <person name="Inderbitzin P."/>
            <person name="Gregorio O.A."/>
            <person name="Collins S.B."/>
            <person name="Wespe N."/>
            <person name="Knight-Connoni V."/>
        </authorList>
    </citation>
    <scope>NUCLEOTIDE SEQUENCE [LARGE SCALE GENOMIC DNA]</scope>
    <source>
        <strain evidence="2 3">LMG 21957</strain>
    </source>
</reference>
<dbReference type="InterPro" id="IPR017255">
    <property type="entry name" value="AcTrfase_GNAT_prd"/>
</dbReference>
<organism evidence="2 3">
    <name type="scientific">Paenibacillus xylanilyticus</name>
    <dbReference type="NCBI Taxonomy" id="248903"/>
    <lineage>
        <taxon>Bacteria</taxon>
        <taxon>Bacillati</taxon>
        <taxon>Bacillota</taxon>
        <taxon>Bacilli</taxon>
        <taxon>Bacillales</taxon>
        <taxon>Paenibacillaceae</taxon>
        <taxon>Paenibacillus</taxon>
    </lineage>
</organism>
<accession>A0A7Y6C4I3</accession>
<dbReference type="GO" id="GO:0016747">
    <property type="term" value="F:acyltransferase activity, transferring groups other than amino-acyl groups"/>
    <property type="evidence" value="ECO:0007669"/>
    <property type="project" value="InterPro"/>
</dbReference>
<dbReference type="RefSeq" id="WP_175398918.1">
    <property type="nucleotide sequence ID" value="NZ_JABMCB010000202.1"/>
</dbReference>
<dbReference type="InterPro" id="IPR016181">
    <property type="entry name" value="Acyl_CoA_acyltransferase"/>
</dbReference>
<dbReference type="PANTHER" id="PTHR43415">
    <property type="entry name" value="SPERMIDINE N(1)-ACETYLTRANSFERASE"/>
    <property type="match status" value="1"/>
</dbReference>
<gene>
    <name evidence="2" type="ORF">HP552_29565</name>
</gene>
<dbReference type="InterPro" id="IPR000182">
    <property type="entry name" value="GNAT_dom"/>
</dbReference>
<dbReference type="PIRSF" id="PIRSF037663">
    <property type="entry name" value="Acetyltransf_GNAT_prd"/>
    <property type="match status" value="1"/>
</dbReference>
<proteinExistence type="predicted"/>
<dbReference type="AlphaFoldDB" id="A0A7Y6C4I3"/>
<dbReference type="Gene3D" id="3.40.630.30">
    <property type="match status" value="1"/>
</dbReference>
<dbReference type="Pfam" id="PF00583">
    <property type="entry name" value="Acetyltransf_1"/>
    <property type="match status" value="1"/>
</dbReference>